<gene>
    <name evidence="2" type="ORF">PGTUg99_029001</name>
</gene>
<comment type="caution">
    <text evidence="2">The sequence shown here is derived from an EMBL/GenBank/DDBJ whole genome shotgun (WGS) entry which is preliminary data.</text>
</comment>
<reference evidence="2 3" key="1">
    <citation type="submission" date="2019-05" db="EMBL/GenBank/DDBJ databases">
        <title>Emergence of the Ug99 lineage of the wheat stem rust pathogen through somatic hybridization.</title>
        <authorList>
            <person name="Li F."/>
            <person name="Upadhyaya N.M."/>
            <person name="Sperschneider J."/>
            <person name="Matny O."/>
            <person name="Nguyen-Phuc H."/>
            <person name="Mago R."/>
            <person name="Raley C."/>
            <person name="Miller M.E."/>
            <person name="Silverstein K.A.T."/>
            <person name="Henningsen E."/>
            <person name="Hirsch C.D."/>
            <person name="Visser B."/>
            <person name="Pretorius Z.A."/>
            <person name="Steffenson B.J."/>
            <person name="Schwessinger B."/>
            <person name="Dodds P.N."/>
            <person name="Figueroa M."/>
        </authorList>
    </citation>
    <scope>NUCLEOTIDE SEQUENCE [LARGE SCALE GENOMIC DNA]</scope>
    <source>
        <strain evidence="2 3">Ug99</strain>
    </source>
</reference>
<evidence type="ECO:0000313" key="2">
    <source>
        <dbReference type="EMBL" id="KAA1088094.1"/>
    </source>
</evidence>
<accession>A0A5B0NHL8</accession>
<evidence type="ECO:0000256" key="1">
    <source>
        <dbReference type="SAM" id="MobiDB-lite"/>
    </source>
</evidence>
<proteinExistence type="predicted"/>
<dbReference type="AlphaFoldDB" id="A0A5B0NHL8"/>
<evidence type="ECO:0000313" key="3">
    <source>
        <dbReference type="Proteomes" id="UP000325313"/>
    </source>
</evidence>
<sequence>MLNSTSTQLQTQHQLNFELDIKLNFELDINSTSFHTTLPSCSPQAPLIMDHPSAPAHWQLSKDPSGTPSRQPARDKPPSQPALPSSLPQPPPHQIDRNRVEVILFGLPYSSTSPDRSKSGRSAFFPLHKFSADPTTDTHHPSPHRAALLPHLAGSTSADRIDLVPPPPSRLWKTTWVDLSTLIAGLIPQPPPSSVVSPQRRRPATLLTLDYHQVSRSYIISSLGSHLAAKR</sequence>
<feature type="region of interest" description="Disordered" evidence="1">
    <location>
        <begin position="45"/>
        <end position="94"/>
    </location>
</feature>
<organism evidence="2 3">
    <name type="scientific">Puccinia graminis f. sp. tritici</name>
    <dbReference type="NCBI Taxonomy" id="56615"/>
    <lineage>
        <taxon>Eukaryota</taxon>
        <taxon>Fungi</taxon>
        <taxon>Dikarya</taxon>
        <taxon>Basidiomycota</taxon>
        <taxon>Pucciniomycotina</taxon>
        <taxon>Pucciniomycetes</taxon>
        <taxon>Pucciniales</taxon>
        <taxon>Pucciniaceae</taxon>
        <taxon>Puccinia</taxon>
    </lineage>
</organism>
<dbReference type="Proteomes" id="UP000325313">
    <property type="component" value="Unassembled WGS sequence"/>
</dbReference>
<protein>
    <submittedName>
        <fullName evidence="2">Uncharacterized protein</fullName>
    </submittedName>
</protein>
<name>A0A5B0NHL8_PUCGR</name>
<dbReference type="EMBL" id="VDEP01000408">
    <property type="protein sequence ID" value="KAA1088094.1"/>
    <property type="molecule type" value="Genomic_DNA"/>
</dbReference>